<dbReference type="InterPro" id="IPR029071">
    <property type="entry name" value="Ubiquitin-like_domsf"/>
</dbReference>
<evidence type="ECO:0000313" key="8">
    <source>
        <dbReference type="Proteomes" id="UP001479436"/>
    </source>
</evidence>
<evidence type="ECO:0000256" key="4">
    <source>
        <dbReference type="ARBA" id="ARBA00041575"/>
    </source>
</evidence>
<dbReference type="PROSITE" id="PS50033">
    <property type="entry name" value="UBX"/>
    <property type="match status" value="1"/>
</dbReference>
<dbReference type="InterPro" id="IPR001012">
    <property type="entry name" value="UBX_dom"/>
</dbReference>
<dbReference type="Gene3D" id="3.10.20.90">
    <property type="entry name" value="Phosphatidylinositol 3-kinase Catalytic Subunit, Chain A, domain 1"/>
    <property type="match status" value="1"/>
</dbReference>
<feature type="domain" description="UBX" evidence="6">
    <location>
        <begin position="195"/>
        <end position="273"/>
    </location>
</feature>
<evidence type="ECO:0000259" key="6">
    <source>
        <dbReference type="PROSITE" id="PS50033"/>
    </source>
</evidence>
<accession>A0ABR2WAP8</accession>
<dbReference type="InterPro" id="IPR036249">
    <property type="entry name" value="Thioredoxin-like_sf"/>
</dbReference>
<evidence type="ECO:0000256" key="3">
    <source>
        <dbReference type="ARBA" id="ARBA00038812"/>
    </source>
</evidence>
<dbReference type="SMART" id="SM00166">
    <property type="entry name" value="UBX"/>
    <property type="match status" value="1"/>
</dbReference>
<dbReference type="EMBL" id="JASJQH010006890">
    <property type="protein sequence ID" value="KAK9728796.1"/>
    <property type="molecule type" value="Genomic_DNA"/>
</dbReference>
<dbReference type="Proteomes" id="UP001479436">
    <property type="component" value="Unassembled WGS sequence"/>
</dbReference>
<evidence type="ECO:0000256" key="5">
    <source>
        <dbReference type="ARBA" id="ARBA00046062"/>
    </source>
</evidence>
<organism evidence="7 8">
    <name type="scientific">Basidiobolus ranarum</name>
    <dbReference type="NCBI Taxonomy" id="34480"/>
    <lineage>
        <taxon>Eukaryota</taxon>
        <taxon>Fungi</taxon>
        <taxon>Fungi incertae sedis</taxon>
        <taxon>Zoopagomycota</taxon>
        <taxon>Entomophthoromycotina</taxon>
        <taxon>Basidiobolomycetes</taxon>
        <taxon>Basidiobolales</taxon>
        <taxon>Basidiobolaceae</taxon>
        <taxon>Basidiobolus</taxon>
    </lineage>
</organism>
<dbReference type="Gene3D" id="3.40.30.10">
    <property type="entry name" value="Glutaredoxin"/>
    <property type="match status" value="1"/>
</dbReference>
<proteinExistence type="predicted"/>
<dbReference type="Pfam" id="PF23187">
    <property type="entry name" value="UBX7_N"/>
    <property type="match status" value="1"/>
</dbReference>
<protein>
    <recommendedName>
        <fullName evidence="4">UBX domain-containing protein 2</fullName>
    </recommendedName>
</protein>
<dbReference type="PANTHER" id="PTHR46424:SF1">
    <property type="entry name" value="UBX DOMAIN-CONTAINING PROTEIN 4"/>
    <property type="match status" value="1"/>
</dbReference>
<comment type="subunit">
    <text evidence="3">Directly interacts with VCP. Interacts with UBQLN1. Forms a complex with VCP and UBQLN1.</text>
</comment>
<gene>
    <name evidence="7" type="ORF">K7432_000761</name>
</gene>
<sequence>MQVHWFKGSYKQALLEADQKNIPLLTFIYDKSNDSGIMSQRLDSELVYTAIEEKLIPVKVPATSEEALWLGQLSPTNQLPCVFIVSSGRVVYSMVGTMPETVIRSRIKSITDMHSIMDGPPLPETNTFPSIIPRTLSSECDASVAKSTPNKKKIRFHIPDKNKSENHGSHKSIVKMATQPGEDKDNMCPHPMQTDSLDKCELTVRLLDGSLLNLQLSPNETLAQIIGSIKKNRTDSCTSFTLVQRFPYRLFTRKDLSKSMRDLNLCPIATVDMEPPIESHQSVGKNILMRVGSLLSIGSRKT</sequence>
<keyword evidence="8" id="KW-1185">Reference proteome</keyword>
<keyword evidence="2" id="KW-0834">Unfolded protein response</keyword>
<comment type="caution">
    <text evidence="7">The sequence shown here is derived from an EMBL/GenBank/DDBJ whole genome shotgun (WGS) entry which is preliminary data.</text>
</comment>
<dbReference type="PANTHER" id="PTHR46424">
    <property type="entry name" value="UBX DOMAIN-CONTAINING PROTEIN 4"/>
    <property type="match status" value="1"/>
</dbReference>
<dbReference type="SUPFAM" id="SSF54236">
    <property type="entry name" value="Ubiquitin-like"/>
    <property type="match status" value="1"/>
</dbReference>
<dbReference type="SUPFAM" id="SSF52833">
    <property type="entry name" value="Thioredoxin-like"/>
    <property type="match status" value="1"/>
</dbReference>
<evidence type="ECO:0000256" key="2">
    <source>
        <dbReference type="ARBA" id="ARBA00023230"/>
    </source>
</evidence>
<reference evidence="7 8" key="1">
    <citation type="submission" date="2023-04" db="EMBL/GenBank/DDBJ databases">
        <title>Genome of Basidiobolus ranarum AG-B5.</title>
        <authorList>
            <person name="Stajich J.E."/>
            <person name="Carter-House D."/>
            <person name="Gryganskyi A."/>
        </authorList>
    </citation>
    <scope>NUCLEOTIDE SEQUENCE [LARGE SCALE GENOMIC DNA]</scope>
    <source>
        <strain evidence="7 8">AG-B5</strain>
    </source>
</reference>
<comment type="subcellular location">
    <subcellularLocation>
        <location evidence="1">Endoplasmic reticulum membrane</location>
        <topology evidence="1">Peripheral membrane protein</topology>
    </subcellularLocation>
</comment>
<name>A0ABR2WAP8_9FUNG</name>
<comment type="function">
    <text evidence="5">Involved in endoplasmic reticulum-associated protein degradation (ERAD). Acts as a platform to recruit both UBQLN1 and VCP to the ER during ERAD.</text>
</comment>
<dbReference type="Pfam" id="PF00789">
    <property type="entry name" value="UBX"/>
    <property type="match status" value="1"/>
</dbReference>
<evidence type="ECO:0000256" key="1">
    <source>
        <dbReference type="ARBA" id="ARBA00004406"/>
    </source>
</evidence>
<evidence type="ECO:0000313" key="7">
    <source>
        <dbReference type="EMBL" id="KAK9728796.1"/>
    </source>
</evidence>